<dbReference type="Proteomes" id="UP000824469">
    <property type="component" value="Unassembled WGS sequence"/>
</dbReference>
<organism evidence="1 2">
    <name type="scientific">Taxus chinensis</name>
    <name type="common">Chinese yew</name>
    <name type="synonym">Taxus wallichiana var. chinensis</name>
    <dbReference type="NCBI Taxonomy" id="29808"/>
    <lineage>
        <taxon>Eukaryota</taxon>
        <taxon>Viridiplantae</taxon>
        <taxon>Streptophyta</taxon>
        <taxon>Embryophyta</taxon>
        <taxon>Tracheophyta</taxon>
        <taxon>Spermatophyta</taxon>
        <taxon>Pinopsida</taxon>
        <taxon>Pinidae</taxon>
        <taxon>Conifers II</taxon>
        <taxon>Cupressales</taxon>
        <taxon>Taxaceae</taxon>
        <taxon>Taxus</taxon>
    </lineage>
</organism>
<proteinExistence type="predicted"/>
<accession>A0AA38CG68</accession>
<feature type="non-terminal residue" evidence="1">
    <location>
        <position position="53"/>
    </location>
</feature>
<protein>
    <submittedName>
        <fullName evidence="1">Uncharacterized protein</fullName>
    </submittedName>
</protein>
<evidence type="ECO:0000313" key="2">
    <source>
        <dbReference type="Proteomes" id="UP000824469"/>
    </source>
</evidence>
<dbReference type="AlphaFoldDB" id="A0AA38CG68"/>
<gene>
    <name evidence="1" type="ORF">KI387_039687</name>
</gene>
<sequence length="53" mass="6213">MSEDEIEGNVKHDDQSLEEEFVICEPEEGPILGEEDHMEEIEDENLVEYMNLM</sequence>
<reference evidence="1 2" key="1">
    <citation type="journal article" date="2021" name="Nat. Plants">
        <title>The Taxus genome provides insights into paclitaxel biosynthesis.</title>
        <authorList>
            <person name="Xiong X."/>
            <person name="Gou J."/>
            <person name="Liao Q."/>
            <person name="Li Y."/>
            <person name="Zhou Q."/>
            <person name="Bi G."/>
            <person name="Li C."/>
            <person name="Du R."/>
            <person name="Wang X."/>
            <person name="Sun T."/>
            <person name="Guo L."/>
            <person name="Liang H."/>
            <person name="Lu P."/>
            <person name="Wu Y."/>
            <person name="Zhang Z."/>
            <person name="Ro D.K."/>
            <person name="Shang Y."/>
            <person name="Huang S."/>
            <person name="Yan J."/>
        </authorList>
    </citation>
    <scope>NUCLEOTIDE SEQUENCE [LARGE SCALE GENOMIC DNA]</scope>
    <source>
        <strain evidence="1">Ta-2019</strain>
    </source>
</reference>
<dbReference type="EMBL" id="JAHRHJ020000011">
    <property type="protein sequence ID" value="KAH9296099.1"/>
    <property type="molecule type" value="Genomic_DNA"/>
</dbReference>
<keyword evidence="2" id="KW-1185">Reference proteome</keyword>
<name>A0AA38CG68_TAXCH</name>
<evidence type="ECO:0000313" key="1">
    <source>
        <dbReference type="EMBL" id="KAH9296099.1"/>
    </source>
</evidence>
<comment type="caution">
    <text evidence="1">The sequence shown here is derived from an EMBL/GenBank/DDBJ whole genome shotgun (WGS) entry which is preliminary data.</text>
</comment>